<dbReference type="Proteomes" id="UP000029033">
    <property type="component" value="Unassembled WGS sequence"/>
</dbReference>
<dbReference type="InterPro" id="IPR016181">
    <property type="entry name" value="Acyl_CoA_acyltransferase"/>
</dbReference>
<dbReference type="GO" id="GO:0016747">
    <property type="term" value="F:acyltransferase activity, transferring groups other than amino-acyl groups"/>
    <property type="evidence" value="ECO:0007669"/>
    <property type="project" value="InterPro"/>
</dbReference>
<dbReference type="eggNOG" id="COG0456">
    <property type="taxonomic scope" value="Bacteria"/>
</dbReference>
<name>A0A087DHR3_9BIFI</name>
<evidence type="ECO:0000259" key="3">
    <source>
        <dbReference type="PROSITE" id="PS51186"/>
    </source>
</evidence>
<accession>A0A087DHR3</accession>
<dbReference type="AlphaFoldDB" id="A0A087DHR3"/>
<dbReference type="STRING" id="158787.BSCA_0880"/>
<comment type="caution">
    <text evidence="4">The sequence shown here is derived from an EMBL/GenBank/DDBJ whole genome shotgun (WGS) entry which is preliminary data.</text>
</comment>
<gene>
    <name evidence="4" type="ORF">BSCA_0880</name>
</gene>
<evidence type="ECO:0000256" key="2">
    <source>
        <dbReference type="ARBA" id="ARBA00023315"/>
    </source>
</evidence>
<protein>
    <submittedName>
        <fullName evidence="4">FR47-like protein</fullName>
    </submittedName>
</protein>
<proteinExistence type="predicted"/>
<sequence length="161" mass="17839">MIGPMDDRAAALLPEFLYEVIFQPEEGKRLPRTVIRQPELWRYIEGFGGRPGDCGMAAVIDGTVVGAAWSRLMRGYGYVDDGTPELAVALYPGYRGRGIGGRLLRALFAELRDRGFRSVSLSVQHANPAHALYRRLGFVEVRAMPDESIMTLRLAADDGVR</sequence>
<keyword evidence="1" id="KW-0808">Transferase</keyword>
<dbReference type="PANTHER" id="PTHR43877">
    <property type="entry name" value="AMINOALKYLPHOSPHONATE N-ACETYLTRANSFERASE-RELATED-RELATED"/>
    <property type="match status" value="1"/>
</dbReference>
<dbReference type="EMBL" id="JGZO01000004">
    <property type="protein sequence ID" value="KFI95063.1"/>
    <property type="molecule type" value="Genomic_DNA"/>
</dbReference>
<dbReference type="SUPFAM" id="SSF55729">
    <property type="entry name" value="Acyl-CoA N-acyltransferases (Nat)"/>
    <property type="match status" value="1"/>
</dbReference>
<dbReference type="InterPro" id="IPR000182">
    <property type="entry name" value="GNAT_dom"/>
</dbReference>
<dbReference type="PROSITE" id="PS51186">
    <property type="entry name" value="GNAT"/>
    <property type="match status" value="1"/>
</dbReference>
<dbReference type="InterPro" id="IPR050832">
    <property type="entry name" value="Bact_Acetyltransf"/>
</dbReference>
<feature type="domain" description="N-acetyltransferase" evidence="3">
    <location>
        <begin position="1"/>
        <end position="155"/>
    </location>
</feature>
<reference evidence="4 5" key="1">
    <citation type="submission" date="2014-03" db="EMBL/GenBank/DDBJ databases">
        <title>Genomics of Bifidobacteria.</title>
        <authorList>
            <person name="Ventura M."/>
            <person name="Milani C."/>
            <person name="Lugli G.A."/>
        </authorList>
    </citation>
    <scope>NUCLEOTIDE SEQUENCE [LARGE SCALE GENOMIC DNA]</scope>
    <source>
        <strain evidence="4 5">LMG 21589</strain>
    </source>
</reference>
<dbReference type="Pfam" id="PF00583">
    <property type="entry name" value="Acetyltransf_1"/>
    <property type="match status" value="1"/>
</dbReference>
<organism evidence="4 5">
    <name type="scientific">Bifidobacterium scardovii</name>
    <dbReference type="NCBI Taxonomy" id="158787"/>
    <lineage>
        <taxon>Bacteria</taxon>
        <taxon>Bacillati</taxon>
        <taxon>Actinomycetota</taxon>
        <taxon>Actinomycetes</taxon>
        <taxon>Bifidobacteriales</taxon>
        <taxon>Bifidobacteriaceae</taxon>
        <taxon>Bifidobacterium</taxon>
    </lineage>
</organism>
<keyword evidence="5" id="KW-1185">Reference proteome</keyword>
<dbReference type="Gene3D" id="3.40.630.30">
    <property type="match status" value="1"/>
</dbReference>
<evidence type="ECO:0000313" key="5">
    <source>
        <dbReference type="Proteomes" id="UP000029033"/>
    </source>
</evidence>
<evidence type="ECO:0000256" key="1">
    <source>
        <dbReference type="ARBA" id="ARBA00022679"/>
    </source>
</evidence>
<keyword evidence="2" id="KW-0012">Acyltransferase</keyword>
<evidence type="ECO:0000313" key="4">
    <source>
        <dbReference type="EMBL" id="KFI95063.1"/>
    </source>
</evidence>